<feature type="domain" description="RNase NYN" evidence="2">
    <location>
        <begin position="28"/>
        <end position="161"/>
    </location>
</feature>
<evidence type="ECO:0000313" key="3">
    <source>
        <dbReference type="EMBL" id="CAJ0571740.1"/>
    </source>
</evidence>
<name>A0AA36CMW2_9BILA</name>
<reference evidence="3" key="1">
    <citation type="submission" date="2023-06" db="EMBL/GenBank/DDBJ databases">
        <authorList>
            <person name="Delattre M."/>
        </authorList>
    </citation>
    <scope>NUCLEOTIDE SEQUENCE</scope>
    <source>
        <strain evidence="3">AF72</strain>
    </source>
</reference>
<evidence type="ECO:0000313" key="4">
    <source>
        <dbReference type="Proteomes" id="UP001177023"/>
    </source>
</evidence>
<feature type="region of interest" description="Disordered" evidence="1">
    <location>
        <begin position="243"/>
        <end position="286"/>
    </location>
</feature>
<proteinExistence type="predicted"/>
<comment type="caution">
    <text evidence="3">The sequence shown here is derived from an EMBL/GenBank/DDBJ whole genome shotgun (WGS) entry which is preliminary data.</text>
</comment>
<sequence>MEMEDTFITMDEHGMLEKPRDLPATAERRIIIIDGANLLHQAHAECSKLNPPDSAADTRKDLVHLLAVIRYFLRNDFNVITVLQPKYTRPRVVLNEFICKPLERLGLLVIPPKPVYDDLLLLRMAVDLDGVVCSHDNFGQEYELSKSKAYKRIIQTRKLTPACRFVRDPRHHNKLSFDGHFITKFHISFENPSRHYLTEALFSTPNLARHEITLYTGQKWDAGSRERSIEFIDRLLEMCLHEGGPRPARRQSLPAPSGNRRRRDGRSRGPTPSHQYQNDDEVEDGW</sequence>
<dbReference type="AlphaFoldDB" id="A0AA36CMW2"/>
<dbReference type="InterPro" id="IPR021869">
    <property type="entry name" value="RNase_Zc3h12_NYN"/>
</dbReference>
<dbReference type="Proteomes" id="UP001177023">
    <property type="component" value="Unassembled WGS sequence"/>
</dbReference>
<feature type="non-terminal residue" evidence="3">
    <location>
        <position position="286"/>
    </location>
</feature>
<evidence type="ECO:0000256" key="1">
    <source>
        <dbReference type="SAM" id="MobiDB-lite"/>
    </source>
</evidence>
<organism evidence="3 4">
    <name type="scientific">Mesorhabditis spiculigera</name>
    <dbReference type="NCBI Taxonomy" id="96644"/>
    <lineage>
        <taxon>Eukaryota</taxon>
        <taxon>Metazoa</taxon>
        <taxon>Ecdysozoa</taxon>
        <taxon>Nematoda</taxon>
        <taxon>Chromadorea</taxon>
        <taxon>Rhabditida</taxon>
        <taxon>Rhabditina</taxon>
        <taxon>Rhabditomorpha</taxon>
        <taxon>Rhabditoidea</taxon>
        <taxon>Rhabditidae</taxon>
        <taxon>Mesorhabditinae</taxon>
        <taxon>Mesorhabditis</taxon>
    </lineage>
</organism>
<accession>A0AA36CMW2</accession>
<protein>
    <recommendedName>
        <fullName evidence="2">RNase NYN domain-containing protein</fullName>
    </recommendedName>
</protein>
<dbReference type="Pfam" id="PF11977">
    <property type="entry name" value="RNase_Zc3h12a"/>
    <property type="match status" value="1"/>
</dbReference>
<dbReference type="EMBL" id="CATQJA010002581">
    <property type="protein sequence ID" value="CAJ0571740.1"/>
    <property type="molecule type" value="Genomic_DNA"/>
</dbReference>
<evidence type="ECO:0000259" key="2">
    <source>
        <dbReference type="Pfam" id="PF11977"/>
    </source>
</evidence>
<gene>
    <name evidence="3" type="ORF">MSPICULIGERA_LOCUS10140</name>
</gene>
<keyword evidence="4" id="KW-1185">Reference proteome</keyword>
<dbReference type="Gene3D" id="3.40.50.11980">
    <property type="match status" value="1"/>
</dbReference>